<protein>
    <submittedName>
        <fullName evidence="2">Cytochrome b6/f complex subunit V</fullName>
        <ecNumber evidence="2">1.10.9.1</ecNumber>
    </submittedName>
</protein>
<reference evidence="2" key="1">
    <citation type="journal article" date="2014" name="PLoS Genet.">
        <title>Evolution of chloroplast transcript processing in Plasmodium and its chromerid algal relatives.</title>
        <authorList>
            <person name="Dorrell R.G."/>
            <person name="Drew J."/>
            <person name="Nisbet R.E."/>
            <person name="Howe C.J."/>
        </authorList>
    </citation>
    <scope>NUCLEOTIDE SEQUENCE</scope>
    <source>
        <strain evidence="2">RM111-2</strain>
    </source>
</reference>
<gene>
    <name evidence="2" type="primary">petG</name>
</gene>
<feature type="chain" id="PRO_5001652613" evidence="1">
    <location>
        <begin position="21"/>
        <end position="37"/>
    </location>
</feature>
<dbReference type="AlphaFoldDB" id="A0A068J5X6"/>
<keyword evidence="2" id="KW-0560">Oxidoreductase</keyword>
<sequence length="37" mass="3947">MSSVSLAGLLATALAQYVRGKQLQTAYEQPERPNASP</sequence>
<name>A0A068J5X6_9ALVE</name>
<organism evidence="2">
    <name type="scientific">Vitrella brassicaformis</name>
    <dbReference type="NCBI Taxonomy" id="1169539"/>
    <lineage>
        <taxon>Eukaryota</taxon>
        <taxon>Sar</taxon>
        <taxon>Alveolata</taxon>
        <taxon>Colpodellida</taxon>
        <taxon>Vitrellaceae</taxon>
        <taxon>Vitrella</taxon>
    </lineage>
</organism>
<evidence type="ECO:0000256" key="1">
    <source>
        <dbReference type="SAM" id="SignalP"/>
    </source>
</evidence>
<keyword evidence="2" id="KW-0150">Chloroplast</keyword>
<accession>A0A068J5X6</accession>
<geneLocation type="chloroplast" evidence="2"/>
<dbReference type="GO" id="GO:0016491">
    <property type="term" value="F:oxidoreductase activity"/>
    <property type="evidence" value="ECO:0007669"/>
    <property type="project" value="UniProtKB-KW"/>
</dbReference>
<dbReference type="EC" id="1.10.9.1" evidence="2"/>
<feature type="signal peptide" evidence="1">
    <location>
        <begin position="1"/>
        <end position="20"/>
    </location>
</feature>
<proteinExistence type="evidence at transcript level"/>
<keyword evidence="2" id="KW-0934">Plastid</keyword>
<evidence type="ECO:0000313" key="2">
    <source>
        <dbReference type="EMBL" id="AIE11678.1"/>
    </source>
</evidence>
<keyword evidence="1" id="KW-0732">Signal</keyword>
<dbReference type="EMBL" id="KM062121">
    <property type="protein sequence ID" value="AIE11678.1"/>
    <property type="molecule type" value="mRNA"/>
</dbReference>